<dbReference type="InterPro" id="IPR007433">
    <property type="entry name" value="DUF481"/>
</dbReference>
<evidence type="ECO:0008006" key="3">
    <source>
        <dbReference type="Google" id="ProtNLM"/>
    </source>
</evidence>
<protein>
    <recommendedName>
        <fullName evidence="3">Outer membrane protein beta-barrel domain-containing protein</fullName>
    </recommendedName>
</protein>
<gene>
    <name evidence="2" type="ORF">A4A59_10430</name>
</gene>
<name>A0A154IP24_RHILE</name>
<dbReference type="EMBL" id="LVYU01000057">
    <property type="protein sequence ID" value="KZB02365.1"/>
    <property type="molecule type" value="Genomic_DNA"/>
</dbReference>
<organism evidence="2">
    <name type="scientific">Rhizobium leguminosarum</name>
    <dbReference type="NCBI Taxonomy" id="384"/>
    <lineage>
        <taxon>Bacteria</taxon>
        <taxon>Pseudomonadati</taxon>
        <taxon>Pseudomonadota</taxon>
        <taxon>Alphaproteobacteria</taxon>
        <taxon>Hyphomicrobiales</taxon>
        <taxon>Rhizobiaceae</taxon>
        <taxon>Rhizobium/Agrobacterium group</taxon>
        <taxon>Rhizobium</taxon>
    </lineage>
</organism>
<evidence type="ECO:0000256" key="1">
    <source>
        <dbReference type="SAM" id="SignalP"/>
    </source>
</evidence>
<dbReference type="AlphaFoldDB" id="A0A154IP24"/>
<sequence>MKAIYLRAILLLAGVCAASAGNAADITPLTPEAKTVESQSGWEFTFAPYFWAAGLSGDIGQFGLPEVHVDADFGDILQNLDFAFMAAGEARYDRFSIVGDVIYTKLGADADTPAGILADSVDVTSKTFAGFLGVGYAVLEDQNGHLDVVGGMKVWSAKTEISFNGGILAGVDVEDSATWVDAVAGVRGNYFFTPEIYLTGWGLVGAGGADLDWDVALGLGYKFNDSISAIAGYRALGVNYENDGFVFDVVQQGPIFGVAIRF</sequence>
<comment type="caution">
    <text evidence="2">The sequence shown here is derived from an EMBL/GenBank/DDBJ whole genome shotgun (WGS) entry which is preliminary data.</text>
</comment>
<keyword evidence="1" id="KW-0732">Signal</keyword>
<feature type="chain" id="PRO_5007596356" description="Outer membrane protein beta-barrel domain-containing protein" evidence="1">
    <location>
        <begin position="24"/>
        <end position="262"/>
    </location>
</feature>
<dbReference type="RefSeq" id="WP_062940548.1">
    <property type="nucleotide sequence ID" value="NZ_CP171846.1"/>
</dbReference>
<feature type="signal peptide" evidence="1">
    <location>
        <begin position="1"/>
        <end position="23"/>
    </location>
</feature>
<dbReference type="Pfam" id="PF04338">
    <property type="entry name" value="DUF481"/>
    <property type="match status" value="1"/>
</dbReference>
<evidence type="ECO:0000313" key="2">
    <source>
        <dbReference type="EMBL" id="KZB02365.1"/>
    </source>
</evidence>
<reference evidence="2" key="1">
    <citation type="submission" date="2016-03" db="EMBL/GenBank/DDBJ databases">
        <title>Microsymbionts genomes from the relict species Vavilovia formosa.</title>
        <authorList>
            <person name="Chirak E."/>
            <person name="Kimeklis A."/>
            <person name="Kopat V."/>
            <person name="Andronov E."/>
        </authorList>
    </citation>
    <scope>NUCLEOTIDE SEQUENCE [LARGE SCALE GENOMIC DNA]</scope>
    <source>
        <strain evidence="2">Vaf12</strain>
    </source>
</reference>
<accession>A0A154IP24</accession>
<proteinExistence type="predicted"/>